<proteinExistence type="predicted"/>
<keyword evidence="3" id="KW-1185">Reference proteome</keyword>
<keyword evidence="1" id="KW-0812">Transmembrane</keyword>
<evidence type="ECO:0000313" key="2">
    <source>
        <dbReference type="EMBL" id="SDM14088.1"/>
    </source>
</evidence>
<protein>
    <submittedName>
        <fullName evidence="2">Uncharacterized protein</fullName>
    </submittedName>
</protein>
<evidence type="ECO:0000313" key="3">
    <source>
        <dbReference type="Proteomes" id="UP000198683"/>
    </source>
</evidence>
<dbReference type="RefSeq" id="WP_143022373.1">
    <property type="nucleotide sequence ID" value="NZ_FNFB01000040.1"/>
</dbReference>
<sequence length="74" mass="8596">MISVLVYLLVFLAGGLFIELIRMGQERYRQWQVAHHTIRQGGSLEVVARGWAASPRNWCNKPGCPRCWGRRWGR</sequence>
<gene>
    <name evidence="2" type="ORF">SAMN05421874_14051</name>
</gene>
<dbReference type="STRING" id="683260.SAMN05421874_14051"/>
<feature type="transmembrane region" description="Helical" evidence="1">
    <location>
        <begin position="6"/>
        <end position="23"/>
    </location>
</feature>
<dbReference type="Proteomes" id="UP000198683">
    <property type="component" value="Unassembled WGS sequence"/>
</dbReference>
<keyword evidence="1" id="KW-0472">Membrane</keyword>
<name>A0A1G9QST7_9ACTN</name>
<accession>A0A1G9QST7</accession>
<dbReference type="AlphaFoldDB" id="A0A1G9QST7"/>
<reference evidence="2 3" key="1">
    <citation type="submission" date="2016-10" db="EMBL/GenBank/DDBJ databases">
        <authorList>
            <person name="de Groot N.N."/>
        </authorList>
    </citation>
    <scope>NUCLEOTIDE SEQUENCE [LARGE SCALE GENOMIC DNA]</scope>
    <source>
        <strain evidence="2 3">CGMCC 4.5681</strain>
    </source>
</reference>
<evidence type="ECO:0000256" key="1">
    <source>
        <dbReference type="SAM" id="Phobius"/>
    </source>
</evidence>
<organism evidence="2 3">
    <name type="scientific">Nonomuraea maritima</name>
    <dbReference type="NCBI Taxonomy" id="683260"/>
    <lineage>
        <taxon>Bacteria</taxon>
        <taxon>Bacillati</taxon>
        <taxon>Actinomycetota</taxon>
        <taxon>Actinomycetes</taxon>
        <taxon>Streptosporangiales</taxon>
        <taxon>Streptosporangiaceae</taxon>
        <taxon>Nonomuraea</taxon>
    </lineage>
</organism>
<keyword evidence="1" id="KW-1133">Transmembrane helix</keyword>
<dbReference type="EMBL" id="FNFB01000040">
    <property type="protein sequence ID" value="SDM14088.1"/>
    <property type="molecule type" value="Genomic_DNA"/>
</dbReference>